<dbReference type="GO" id="GO:0008930">
    <property type="term" value="F:methylthioadenosine nucleosidase activity"/>
    <property type="evidence" value="ECO:0007669"/>
    <property type="project" value="InterPro"/>
</dbReference>
<evidence type="ECO:0000256" key="4">
    <source>
        <dbReference type="ARBA" id="ARBA00022801"/>
    </source>
</evidence>
<dbReference type="SUPFAM" id="SSF53167">
    <property type="entry name" value="Purine and uridine phosphorylases"/>
    <property type="match status" value="1"/>
</dbReference>
<dbReference type="CDD" id="cd09008">
    <property type="entry name" value="MTAN"/>
    <property type="match status" value="1"/>
</dbReference>
<dbReference type="GO" id="GO:0009164">
    <property type="term" value="P:nucleoside catabolic process"/>
    <property type="evidence" value="ECO:0007669"/>
    <property type="project" value="InterPro"/>
</dbReference>
<dbReference type="Proteomes" id="UP000197032">
    <property type="component" value="Unassembled WGS sequence"/>
</dbReference>
<keyword evidence="4" id="KW-0378">Hydrolase</keyword>
<dbReference type="UniPathway" id="UPA00904">
    <property type="reaction ID" value="UER00871"/>
</dbReference>
<evidence type="ECO:0000256" key="5">
    <source>
        <dbReference type="ARBA" id="ARBA00023167"/>
    </source>
</evidence>
<evidence type="ECO:0000256" key="3">
    <source>
        <dbReference type="ARBA" id="ARBA00022605"/>
    </source>
</evidence>
<feature type="domain" description="Nucleoside phosphorylase" evidence="6">
    <location>
        <begin position="2"/>
        <end position="232"/>
    </location>
</feature>
<keyword evidence="3" id="KW-0028">Amino-acid biosynthesis</keyword>
<dbReference type="NCBIfam" id="TIGR01704">
    <property type="entry name" value="MTA_SAH-Nsdase"/>
    <property type="match status" value="1"/>
</dbReference>
<dbReference type="GO" id="GO:0008782">
    <property type="term" value="F:adenosylhomocysteine nucleosidase activity"/>
    <property type="evidence" value="ECO:0007669"/>
    <property type="project" value="UniProtKB-EC"/>
</dbReference>
<dbReference type="PANTHER" id="PTHR46832:SF1">
    <property type="entry name" value="5'-METHYLTHIOADENOSINE_S-ADENOSYLHOMOCYSTEINE NUCLEOSIDASE"/>
    <property type="match status" value="1"/>
</dbReference>
<accession>A0A1Z5HPP4</accession>
<dbReference type="EC" id="3.2.2.9" evidence="2"/>
<dbReference type="AlphaFoldDB" id="A0A1Z5HPP4"/>
<dbReference type="PANTHER" id="PTHR46832">
    <property type="entry name" value="5'-METHYLTHIOADENOSINE/S-ADENOSYLHOMOCYSTEINE NUCLEOSIDASE"/>
    <property type="match status" value="1"/>
</dbReference>
<dbReference type="NCBIfam" id="NF004079">
    <property type="entry name" value="PRK05584.1"/>
    <property type="match status" value="1"/>
</dbReference>
<name>A0A1Z5HPP4_9FIRM</name>
<evidence type="ECO:0000313" key="8">
    <source>
        <dbReference type="Proteomes" id="UP000197032"/>
    </source>
</evidence>
<evidence type="ECO:0000256" key="1">
    <source>
        <dbReference type="ARBA" id="ARBA00004945"/>
    </source>
</evidence>
<dbReference type="InterPro" id="IPR035994">
    <property type="entry name" value="Nucleoside_phosphorylase_sf"/>
</dbReference>
<comment type="pathway">
    <text evidence="1">Amino-acid biosynthesis; L-methionine biosynthesis via salvage pathway; S-methyl-5-thio-alpha-D-ribose 1-phosphate from S-methyl-5'-thioadenosine (hydrolase route): step 1/2.</text>
</comment>
<organism evidence="7 8">
    <name type="scientific">Calderihabitans maritimus</name>
    <dbReference type="NCBI Taxonomy" id="1246530"/>
    <lineage>
        <taxon>Bacteria</taxon>
        <taxon>Bacillati</taxon>
        <taxon>Bacillota</taxon>
        <taxon>Clostridia</taxon>
        <taxon>Neomoorellales</taxon>
        <taxon>Calderihabitantaceae</taxon>
        <taxon>Calderihabitans</taxon>
    </lineage>
</organism>
<dbReference type="Pfam" id="PF01048">
    <property type="entry name" value="PNP_UDP_1"/>
    <property type="match status" value="1"/>
</dbReference>
<evidence type="ECO:0000256" key="2">
    <source>
        <dbReference type="ARBA" id="ARBA00011974"/>
    </source>
</evidence>
<keyword evidence="8" id="KW-1185">Reference proteome</keyword>
<keyword evidence="5" id="KW-0486">Methionine biosynthesis</keyword>
<dbReference type="Gene3D" id="3.40.50.1580">
    <property type="entry name" value="Nucleoside phosphorylase domain"/>
    <property type="match status" value="1"/>
</dbReference>
<protein>
    <recommendedName>
        <fullName evidence="2">adenosylhomocysteine nucleosidase</fullName>
        <ecNumber evidence="2">3.2.2.9</ecNumber>
    </recommendedName>
</protein>
<gene>
    <name evidence="7" type="ORF">KKC1_06640</name>
</gene>
<dbReference type="RefSeq" id="WP_192868047.1">
    <property type="nucleotide sequence ID" value="NZ_BDGJ01000018.1"/>
</dbReference>
<evidence type="ECO:0000259" key="6">
    <source>
        <dbReference type="Pfam" id="PF01048"/>
    </source>
</evidence>
<proteinExistence type="predicted"/>
<dbReference type="GO" id="GO:0019509">
    <property type="term" value="P:L-methionine salvage from methylthioadenosine"/>
    <property type="evidence" value="ECO:0007669"/>
    <property type="project" value="UniProtKB-UniPathway"/>
</dbReference>
<dbReference type="InterPro" id="IPR000845">
    <property type="entry name" value="Nucleoside_phosphorylase_d"/>
</dbReference>
<comment type="caution">
    <text evidence="7">The sequence shown here is derived from an EMBL/GenBank/DDBJ whole genome shotgun (WGS) entry which is preliminary data.</text>
</comment>
<reference evidence="8" key="1">
    <citation type="journal article" date="2017" name="Appl. Environ. Microbiol.">
        <title>Genomic analysis of Calderihabitans maritimus KKC1, a thermophilic hydrogenogenic carboxydotrophic bacterium isolated from marine sediment.</title>
        <authorList>
            <person name="Omae K."/>
            <person name="Yoneda Y."/>
            <person name="Fukuyama Y."/>
            <person name="Yoshida T."/>
            <person name="Sako Y."/>
        </authorList>
    </citation>
    <scope>NUCLEOTIDE SEQUENCE [LARGE SCALE GENOMIC DNA]</scope>
    <source>
        <strain evidence="8">KKC1</strain>
    </source>
</reference>
<dbReference type="GO" id="GO:0019284">
    <property type="term" value="P:L-methionine salvage from S-adenosylmethionine"/>
    <property type="evidence" value="ECO:0007669"/>
    <property type="project" value="TreeGrafter"/>
</dbReference>
<dbReference type="EMBL" id="BDGJ01000018">
    <property type="protein sequence ID" value="GAW91502.1"/>
    <property type="molecule type" value="Genomic_DNA"/>
</dbReference>
<evidence type="ECO:0000313" key="7">
    <source>
        <dbReference type="EMBL" id="GAW91502.1"/>
    </source>
</evidence>
<sequence length="239" mass="26665">MTIGLICALPQEGKLLREKMAVETIDELAGRKFFFGTLNKKRIVLAFSGVGKVSAALTTQLTVDRFSISRLIFFGTAGSLSNVLQVGDIVVGTEAVQHDVDFAGVPLGQKNILHEGRYWYPCDELMLERAGYVISRFQSLPVFRGEKRMPRVFMGPVLTGDRAVVSSTYRQKLNERFSAMCVEMEGAAAAQVCFANQIPFLLIRGISDEADEHTERQFWDNIERAAEVVGLFIECFLEK</sequence>
<dbReference type="InterPro" id="IPR010049">
    <property type="entry name" value="MTA_SAH_Nsdase"/>
</dbReference>
<dbReference type="GO" id="GO:0005829">
    <property type="term" value="C:cytosol"/>
    <property type="evidence" value="ECO:0007669"/>
    <property type="project" value="TreeGrafter"/>
</dbReference>